<feature type="chain" id="PRO_5042043341" evidence="1">
    <location>
        <begin position="17"/>
        <end position="131"/>
    </location>
</feature>
<comment type="caution">
    <text evidence="2">The sequence shown here is derived from an EMBL/GenBank/DDBJ whole genome shotgun (WGS) entry which is preliminary data.</text>
</comment>
<organism evidence="2 3">
    <name type="scientific">Potamilus streckersoni</name>
    <dbReference type="NCBI Taxonomy" id="2493646"/>
    <lineage>
        <taxon>Eukaryota</taxon>
        <taxon>Metazoa</taxon>
        <taxon>Spiralia</taxon>
        <taxon>Lophotrochozoa</taxon>
        <taxon>Mollusca</taxon>
        <taxon>Bivalvia</taxon>
        <taxon>Autobranchia</taxon>
        <taxon>Heteroconchia</taxon>
        <taxon>Palaeoheterodonta</taxon>
        <taxon>Unionida</taxon>
        <taxon>Unionoidea</taxon>
        <taxon>Unionidae</taxon>
        <taxon>Ambleminae</taxon>
        <taxon>Lampsilini</taxon>
        <taxon>Potamilus</taxon>
    </lineage>
</organism>
<reference evidence="2" key="2">
    <citation type="journal article" date="2021" name="Genome Biol. Evol.">
        <title>Developing a high-quality reference genome for a parasitic bivalve with doubly uniparental inheritance (Bivalvia: Unionida).</title>
        <authorList>
            <person name="Smith C.H."/>
        </authorList>
    </citation>
    <scope>NUCLEOTIDE SEQUENCE</scope>
    <source>
        <strain evidence="2">CHS0354</strain>
        <tissue evidence="2">Mantle</tissue>
    </source>
</reference>
<reference evidence="2" key="1">
    <citation type="journal article" date="2021" name="Genome Biol. Evol.">
        <title>A High-Quality Reference Genome for a Parasitic Bivalve with Doubly Uniparental Inheritance (Bivalvia: Unionida).</title>
        <authorList>
            <person name="Smith C.H."/>
        </authorList>
    </citation>
    <scope>NUCLEOTIDE SEQUENCE</scope>
    <source>
        <strain evidence="2">CHS0354</strain>
    </source>
</reference>
<evidence type="ECO:0000256" key="1">
    <source>
        <dbReference type="SAM" id="SignalP"/>
    </source>
</evidence>
<sequence length="131" mass="14523">MPSWVFLVITWKNMVCCPSCMKLTILFSTSTLHHTCTCDVRKLDIAFYRGVGVEYGDVVIFLCVSDIVAGQTEYSRSNADLIETNPNFMDVAWTALESLILAAEKVVLAYSIPIFGAAQTMTRKMSPSQSP</sequence>
<accession>A0AAE0SU46</accession>
<keyword evidence="3" id="KW-1185">Reference proteome</keyword>
<gene>
    <name evidence="2" type="ORF">CHS0354_030154</name>
</gene>
<protein>
    <submittedName>
        <fullName evidence="2">Uncharacterized protein</fullName>
    </submittedName>
</protein>
<proteinExistence type="predicted"/>
<dbReference type="EMBL" id="JAEAOA010001797">
    <property type="protein sequence ID" value="KAK3597608.1"/>
    <property type="molecule type" value="Genomic_DNA"/>
</dbReference>
<reference evidence="2" key="3">
    <citation type="submission" date="2023-05" db="EMBL/GenBank/DDBJ databases">
        <authorList>
            <person name="Smith C.H."/>
        </authorList>
    </citation>
    <scope>NUCLEOTIDE SEQUENCE</scope>
    <source>
        <strain evidence="2">CHS0354</strain>
        <tissue evidence="2">Mantle</tissue>
    </source>
</reference>
<evidence type="ECO:0000313" key="2">
    <source>
        <dbReference type="EMBL" id="KAK3597608.1"/>
    </source>
</evidence>
<name>A0AAE0SU46_9BIVA</name>
<feature type="signal peptide" evidence="1">
    <location>
        <begin position="1"/>
        <end position="16"/>
    </location>
</feature>
<evidence type="ECO:0000313" key="3">
    <source>
        <dbReference type="Proteomes" id="UP001195483"/>
    </source>
</evidence>
<dbReference type="AlphaFoldDB" id="A0AAE0SU46"/>
<dbReference type="Proteomes" id="UP001195483">
    <property type="component" value="Unassembled WGS sequence"/>
</dbReference>
<keyword evidence="1" id="KW-0732">Signal</keyword>